<dbReference type="SUPFAM" id="SSF52540">
    <property type="entry name" value="P-loop containing nucleoside triphosphate hydrolases"/>
    <property type="match status" value="1"/>
</dbReference>
<feature type="domain" description="AAA+ ATPase" evidence="6">
    <location>
        <begin position="49"/>
        <end position="325"/>
    </location>
</feature>
<comment type="similarity">
    <text evidence="1 5">Belongs to the ClpX chaperone family. HslU subfamily.</text>
</comment>
<protein>
    <recommendedName>
        <fullName evidence="5">ATP-dependent protease ATPase subunit HslU</fullName>
    </recommendedName>
    <alternativeName>
        <fullName evidence="5">Unfoldase HslU</fullName>
    </alternativeName>
</protein>
<feature type="binding site" evidence="5">
    <location>
        <position position="386"/>
    </location>
    <ligand>
        <name>ATP</name>
        <dbReference type="ChEBI" id="CHEBI:30616"/>
    </ligand>
</feature>
<dbReference type="NCBIfam" id="TIGR00390">
    <property type="entry name" value="hslU"/>
    <property type="match status" value="1"/>
</dbReference>
<feature type="binding site" evidence="5">
    <location>
        <position position="314"/>
    </location>
    <ligand>
        <name>ATP</name>
        <dbReference type="ChEBI" id="CHEBI:30616"/>
    </ligand>
</feature>
<comment type="caution">
    <text evidence="8">The sequence shown here is derived from an EMBL/GenBank/DDBJ whole genome shotgun (WGS) entry which is preliminary data.</text>
</comment>
<comment type="function">
    <text evidence="5">ATPase subunit of a proteasome-like degradation complex; this subunit has chaperone activity. The binding of ATP and its subsequent hydrolysis by HslU are essential for unfolding of protein substrates subsequently hydrolyzed by HslV. HslU recognizes the N-terminal part of its protein substrates and unfolds these before they are guided to HslV for hydrolysis.</text>
</comment>
<dbReference type="InterPro" id="IPR027417">
    <property type="entry name" value="P-loop_NTPase"/>
</dbReference>
<dbReference type="RefSeq" id="WP_317560851.1">
    <property type="nucleotide sequence ID" value="NZ_JAWLIP010000002.1"/>
</dbReference>
<dbReference type="PANTHER" id="PTHR48102:SF3">
    <property type="entry name" value="ATP-DEPENDENT PROTEASE ATPASE SUBUNIT HSLU"/>
    <property type="match status" value="1"/>
</dbReference>
<keyword evidence="4 5" id="KW-0143">Chaperone</keyword>
<keyword evidence="3 5" id="KW-0067">ATP-binding</keyword>
<evidence type="ECO:0000259" key="7">
    <source>
        <dbReference type="SMART" id="SM01086"/>
    </source>
</evidence>
<keyword evidence="2 5" id="KW-0547">Nucleotide-binding</keyword>
<sequence>MTTFSPREIVSELDRYIIGQNDAKRAVAIALRNRWRRQQLEPELREEVMPKNILMIGPTGVGKTEISRRLAKLAGAPFIKVEATKFTEVGYVGRDVEQIIRDLVEVSIGLVREKMRENVKARAHMNAEERVLEALVGKTASPATKDSFRQKLRNGELDDKEIEVEVSDSGGGMPGFEMPGMPGANIGVLNINDMLQKAMGGKPTKLRKTTVKESYELLIADESDKLLDEEEVTQRALESAQNDGIVFLDEIDKIANRENGAGAGVSREGVQRDLLPLVEGTTVATKYGPVKTDHILFIASGAFHVSKPSDLLPELQGRLPIRVELRALEKDDFRRILTETEASLIKQYVALMETEGVSLNFTDDAIDRLAAIAVDLNASVENIGARRLQTVMERVLDEISFNAPDRSGTELSIDAAYVEKNVGDLARNTDLSRFIL</sequence>
<dbReference type="InterPro" id="IPR003959">
    <property type="entry name" value="ATPase_AAA_core"/>
</dbReference>
<dbReference type="PANTHER" id="PTHR48102">
    <property type="entry name" value="ATP-DEPENDENT CLP PROTEASE ATP-BINDING SUBUNIT CLPX-LIKE, MITOCHONDRIAL-RELATED"/>
    <property type="match status" value="1"/>
</dbReference>
<keyword evidence="8" id="KW-0378">Hydrolase</keyword>
<dbReference type="NCBIfam" id="NF003544">
    <property type="entry name" value="PRK05201.1"/>
    <property type="match status" value="1"/>
</dbReference>
<evidence type="ECO:0000313" key="9">
    <source>
        <dbReference type="Proteomes" id="UP001185659"/>
    </source>
</evidence>
<name>A0ABU4AIK5_9HYPH</name>
<keyword evidence="8" id="KW-0645">Protease</keyword>
<keyword evidence="9" id="KW-1185">Reference proteome</keyword>
<feature type="binding site" evidence="5">
    <location>
        <position position="249"/>
    </location>
    <ligand>
        <name>ATP</name>
        <dbReference type="ChEBI" id="CHEBI:30616"/>
    </ligand>
</feature>
<proteinExistence type="inferred from homology"/>
<dbReference type="SMART" id="SM00382">
    <property type="entry name" value="AAA"/>
    <property type="match status" value="1"/>
</dbReference>
<dbReference type="InterPro" id="IPR004491">
    <property type="entry name" value="HslU"/>
</dbReference>
<dbReference type="EMBL" id="JAWLIP010000002">
    <property type="protein sequence ID" value="MDV6226065.1"/>
    <property type="molecule type" value="Genomic_DNA"/>
</dbReference>
<evidence type="ECO:0000313" key="8">
    <source>
        <dbReference type="EMBL" id="MDV6226065.1"/>
    </source>
</evidence>
<dbReference type="Pfam" id="PF07724">
    <property type="entry name" value="AAA_2"/>
    <property type="match status" value="1"/>
</dbReference>
<dbReference type="Gene3D" id="1.10.8.60">
    <property type="match status" value="1"/>
</dbReference>
<dbReference type="SMART" id="SM01086">
    <property type="entry name" value="ClpB_D2-small"/>
    <property type="match status" value="1"/>
</dbReference>
<dbReference type="InterPro" id="IPR019489">
    <property type="entry name" value="Clp_ATPase_C"/>
</dbReference>
<comment type="subcellular location">
    <subcellularLocation>
        <location evidence="5">Cytoplasm</location>
    </subcellularLocation>
</comment>
<evidence type="ECO:0000256" key="5">
    <source>
        <dbReference type="HAMAP-Rule" id="MF_00249"/>
    </source>
</evidence>
<evidence type="ECO:0000259" key="6">
    <source>
        <dbReference type="SMART" id="SM00382"/>
    </source>
</evidence>
<comment type="subunit">
    <text evidence="5">A double ring-shaped homohexamer of HslV is capped on each side by a ring-shaped HslU homohexamer. The assembly of the HslU/HslV complex is dependent on binding of ATP.</text>
</comment>
<dbReference type="GO" id="GO:0006508">
    <property type="term" value="P:proteolysis"/>
    <property type="evidence" value="ECO:0007669"/>
    <property type="project" value="UniProtKB-KW"/>
</dbReference>
<evidence type="ECO:0000256" key="1">
    <source>
        <dbReference type="ARBA" id="ARBA00009771"/>
    </source>
</evidence>
<feature type="binding site" evidence="5">
    <location>
        <position position="18"/>
    </location>
    <ligand>
        <name>ATP</name>
        <dbReference type="ChEBI" id="CHEBI:30616"/>
    </ligand>
</feature>
<evidence type="ECO:0000256" key="4">
    <source>
        <dbReference type="ARBA" id="ARBA00023186"/>
    </source>
</evidence>
<accession>A0ABU4AIK5</accession>
<organism evidence="8 9">
    <name type="scientific">Nitratireductor aquimarinus</name>
    <dbReference type="NCBI Taxonomy" id="889300"/>
    <lineage>
        <taxon>Bacteria</taxon>
        <taxon>Pseudomonadati</taxon>
        <taxon>Pseudomonadota</taxon>
        <taxon>Alphaproteobacteria</taxon>
        <taxon>Hyphomicrobiales</taxon>
        <taxon>Phyllobacteriaceae</taxon>
        <taxon>Nitratireductor</taxon>
    </lineage>
</organism>
<keyword evidence="5" id="KW-0963">Cytoplasm</keyword>
<dbReference type="InterPro" id="IPR050052">
    <property type="entry name" value="ATP-dep_Clp_protease_ClpX"/>
</dbReference>
<dbReference type="Proteomes" id="UP001185659">
    <property type="component" value="Unassembled WGS sequence"/>
</dbReference>
<dbReference type="GO" id="GO:0008233">
    <property type="term" value="F:peptidase activity"/>
    <property type="evidence" value="ECO:0007669"/>
    <property type="project" value="UniProtKB-KW"/>
</dbReference>
<dbReference type="Pfam" id="PF00004">
    <property type="entry name" value="AAA"/>
    <property type="match status" value="1"/>
</dbReference>
<dbReference type="InterPro" id="IPR003593">
    <property type="entry name" value="AAA+_ATPase"/>
</dbReference>
<gene>
    <name evidence="5 8" type="primary">hslU</name>
    <name evidence="8" type="ORF">R2G56_07170</name>
</gene>
<reference evidence="8 9" key="1">
    <citation type="submission" date="2023-10" db="EMBL/GenBank/DDBJ databases">
        <authorList>
            <person name="Venkata Ramana C."/>
            <person name="Sasikala C."/>
            <person name="Dhurka M."/>
        </authorList>
    </citation>
    <scope>NUCLEOTIDE SEQUENCE [LARGE SCALE GENOMIC DNA]</scope>
    <source>
        <strain evidence="8 9">KCTC 32151</strain>
    </source>
</reference>
<dbReference type="CDD" id="cd19498">
    <property type="entry name" value="RecA-like_HslU"/>
    <property type="match status" value="1"/>
</dbReference>
<dbReference type="Gene3D" id="3.40.50.300">
    <property type="entry name" value="P-loop containing nucleotide triphosphate hydrolases"/>
    <property type="match status" value="2"/>
</dbReference>
<evidence type="ECO:0000256" key="2">
    <source>
        <dbReference type="ARBA" id="ARBA00022741"/>
    </source>
</evidence>
<feature type="binding site" evidence="5">
    <location>
        <begin position="60"/>
        <end position="65"/>
    </location>
    <ligand>
        <name>ATP</name>
        <dbReference type="ChEBI" id="CHEBI:30616"/>
    </ligand>
</feature>
<dbReference type="HAMAP" id="MF_00249">
    <property type="entry name" value="HslU"/>
    <property type="match status" value="1"/>
</dbReference>
<evidence type="ECO:0000256" key="3">
    <source>
        <dbReference type="ARBA" id="ARBA00022840"/>
    </source>
</evidence>
<feature type="domain" description="Clp ATPase C-terminal" evidence="7">
    <location>
        <begin position="328"/>
        <end position="422"/>
    </location>
</feature>